<dbReference type="SMART" id="SM01057">
    <property type="entry name" value="Carb_anhydrase"/>
    <property type="match status" value="1"/>
</dbReference>
<evidence type="ECO:0000256" key="6">
    <source>
        <dbReference type="ARBA" id="ARBA00048348"/>
    </source>
</evidence>
<evidence type="ECO:0000256" key="3">
    <source>
        <dbReference type="ARBA" id="ARBA00022723"/>
    </source>
</evidence>
<feature type="domain" description="Alpha-carbonic anhydrase" evidence="7">
    <location>
        <begin position="1"/>
        <end position="197"/>
    </location>
</feature>
<evidence type="ECO:0000259" key="7">
    <source>
        <dbReference type="PROSITE" id="PS51144"/>
    </source>
</evidence>
<dbReference type="InterPro" id="IPR036398">
    <property type="entry name" value="CA_dom_sf"/>
</dbReference>
<evidence type="ECO:0000313" key="8">
    <source>
        <dbReference type="EMBL" id="VDN10830.1"/>
    </source>
</evidence>
<dbReference type="GO" id="GO:0008270">
    <property type="term" value="F:zinc ion binding"/>
    <property type="evidence" value="ECO:0007669"/>
    <property type="project" value="InterPro"/>
</dbReference>
<dbReference type="AlphaFoldDB" id="A0A3P7LBP1"/>
<protein>
    <recommendedName>
        <fullName evidence="2">carbonic anhydrase</fullName>
        <ecNumber evidence="2">4.2.1.1</ecNumber>
    </recommendedName>
</protein>
<reference evidence="8 9" key="1">
    <citation type="submission" date="2018-11" db="EMBL/GenBank/DDBJ databases">
        <authorList>
            <consortium name="Pathogen Informatics"/>
        </authorList>
    </citation>
    <scope>NUCLEOTIDE SEQUENCE [LARGE SCALE GENOMIC DNA]</scope>
</reference>
<dbReference type="EMBL" id="UYRU01050080">
    <property type="protein sequence ID" value="VDN10830.1"/>
    <property type="molecule type" value="Genomic_DNA"/>
</dbReference>
<evidence type="ECO:0000256" key="2">
    <source>
        <dbReference type="ARBA" id="ARBA00012925"/>
    </source>
</evidence>
<proteinExistence type="inferred from homology"/>
<evidence type="ECO:0000313" key="9">
    <source>
        <dbReference type="Proteomes" id="UP000281553"/>
    </source>
</evidence>
<dbReference type="Gene3D" id="3.10.200.10">
    <property type="entry name" value="Alpha carbonic anhydrase"/>
    <property type="match status" value="1"/>
</dbReference>
<dbReference type="GO" id="GO:0004089">
    <property type="term" value="F:carbonate dehydratase activity"/>
    <property type="evidence" value="ECO:0007669"/>
    <property type="project" value="UniProtKB-EC"/>
</dbReference>
<name>A0A3P7LBP1_DIBLA</name>
<comment type="similarity">
    <text evidence="1">Belongs to the alpha-carbonic anhydrase family.</text>
</comment>
<keyword evidence="4" id="KW-0862">Zinc</keyword>
<dbReference type="Pfam" id="PF00194">
    <property type="entry name" value="Carb_anhydrase"/>
    <property type="match status" value="1"/>
</dbReference>
<dbReference type="Proteomes" id="UP000281553">
    <property type="component" value="Unassembled WGS sequence"/>
</dbReference>
<evidence type="ECO:0000256" key="5">
    <source>
        <dbReference type="ARBA" id="ARBA00023239"/>
    </source>
</evidence>
<evidence type="ECO:0000256" key="4">
    <source>
        <dbReference type="ARBA" id="ARBA00022833"/>
    </source>
</evidence>
<organism evidence="8 9">
    <name type="scientific">Dibothriocephalus latus</name>
    <name type="common">Fish tapeworm</name>
    <name type="synonym">Diphyllobothrium latum</name>
    <dbReference type="NCBI Taxonomy" id="60516"/>
    <lineage>
        <taxon>Eukaryota</taxon>
        <taxon>Metazoa</taxon>
        <taxon>Spiralia</taxon>
        <taxon>Lophotrochozoa</taxon>
        <taxon>Platyhelminthes</taxon>
        <taxon>Cestoda</taxon>
        <taxon>Eucestoda</taxon>
        <taxon>Diphyllobothriidea</taxon>
        <taxon>Diphyllobothriidae</taxon>
        <taxon>Dibothriocephalus</taxon>
    </lineage>
</organism>
<dbReference type="InterPro" id="IPR001148">
    <property type="entry name" value="CA_dom"/>
</dbReference>
<dbReference type="PANTHER" id="PTHR18952">
    <property type="entry name" value="CARBONIC ANHYDRASE"/>
    <property type="match status" value="1"/>
</dbReference>
<sequence length="197" mass="21556">MSSDWGQSPINLDTEAATYLGLGSGAVVDVPETRSNISEAFLVVNNGYNLLVYISGSWKVTLNNKTKNYHNVDSFNFHWESVNSRGSEHTVDNASFPLEMQILTYSSMFRDTFEAAKYPGGTAIISVLFQMTANQSESSLSKMGNLLSAIDNLTAFGSSALVSYLKPMSYCLKTGMSSSANWVLSLFHPAEGIFSER</sequence>
<keyword evidence="3" id="KW-0479">Metal-binding</keyword>
<keyword evidence="9" id="KW-1185">Reference proteome</keyword>
<dbReference type="PROSITE" id="PS51144">
    <property type="entry name" value="ALPHA_CA_2"/>
    <property type="match status" value="1"/>
</dbReference>
<dbReference type="OrthoDB" id="429145at2759"/>
<dbReference type="PANTHER" id="PTHR18952:SF265">
    <property type="entry name" value="CARBONIC ANHYDRASE"/>
    <property type="match status" value="1"/>
</dbReference>
<dbReference type="InterPro" id="IPR023561">
    <property type="entry name" value="Carbonic_anhydrase_a-class"/>
</dbReference>
<keyword evidence="5" id="KW-0456">Lyase</keyword>
<dbReference type="EC" id="4.2.1.1" evidence="2"/>
<comment type="catalytic activity">
    <reaction evidence="6">
        <text>hydrogencarbonate + H(+) = CO2 + H2O</text>
        <dbReference type="Rhea" id="RHEA:10748"/>
        <dbReference type="ChEBI" id="CHEBI:15377"/>
        <dbReference type="ChEBI" id="CHEBI:15378"/>
        <dbReference type="ChEBI" id="CHEBI:16526"/>
        <dbReference type="ChEBI" id="CHEBI:17544"/>
        <dbReference type="EC" id="4.2.1.1"/>
    </reaction>
</comment>
<accession>A0A3P7LBP1</accession>
<evidence type="ECO:0000256" key="1">
    <source>
        <dbReference type="ARBA" id="ARBA00010718"/>
    </source>
</evidence>
<gene>
    <name evidence="8" type="ORF">DILT_LOCUS6661</name>
</gene>
<dbReference type="SUPFAM" id="SSF51069">
    <property type="entry name" value="Carbonic anhydrase"/>
    <property type="match status" value="1"/>
</dbReference>